<protein>
    <submittedName>
        <fullName evidence="1">Uncharacterized protein</fullName>
    </submittedName>
</protein>
<keyword evidence="2" id="KW-1185">Reference proteome</keyword>
<reference evidence="1" key="1">
    <citation type="submission" date="2020-11" db="EMBL/GenBank/DDBJ databases">
        <title>Sequencing the genomes of 1000 actinobacteria strains.</title>
        <authorList>
            <person name="Klenk H.-P."/>
        </authorList>
    </citation>
    <scope>NUCLEOTIDE SEQUENCE</scope>
    <source>
        <strain evidence="1">DSM 45356</strain>
    </source>
</reference>
<evidence type="ECO:0000313" key="1">
    <source>
        <dbReference type="EMBL" id="MBG6140298.1"/>
    </source>
</evidence>
<accession>A0A8J7GGK5</accession>
<dbReference type="RefSeq" id="WP_197006856.1">
    <property type="nucleotide sequence ID" value="NZ_BONS01000006.1"/>
</dbReference>
<dbReference type="Proteomes" id="UP000622552">
    <property type="component" value="Unassembled WGS sequence"/>
</dbReference>
<organism evidence="1 2">
    <name type="scientific">Longispora fulva</name>
    <dbReference type="NCBI Taxonomy" id="619741"/>
    <lineage>
        <taxon>Bacteria</taxon>
        <taxon>Bacillati</taxon>
        <taxon>Actinomycetota</taxon>
        <taxon>Actinomycetes</taxon>
        <taxon>Micromonosporales</taxon>
        <taxon>Micromonosporaceae</taxon>
        <taxon>Longispora</taxon>
    </lineage>
</organism>
<gene>
    <name evidence="1" type="ORF">IW245_006492</name>
</gene>
<dbReference type="EMBL" id="JADOUF010000001">
    <property type="protein sequence ID" value="MBG6140298.1"/>
    <property type="molecule type" value="Genomic_DNA"/>
</dbReference>
<proteinExistence type="predicted"/>
<evidence type="ECO:0000313" key="2">
    <source>
        <dbReference type="Proteomes" id="UP000622552"/>
    </source>
</evidence>
<dbReference type="AlphaFoldDB" id="A0A8J7GGK5"/>
<comment type="caution">
    <text evidence="1">The sequence shown here is derived from an EMBL/GenBank/DDBJ whole genome shotgun (WGS) entry which is preliminary data.</text>
</comment>
<name>A0A8J7GGK5_9ACTN</name>
<sequence>MLRCTDPRCLTGELSLGRFTAREVENFTPLAKARVRPVPCASFPGLFHTKRRVGVTGTHHDGDGSR</sequence>